<dbReference type="GO" id="GO:0003676">
    <property type="term" value="F:nucleic acid binding"/>
    <property type="evidence" value="ECO:0007669"/>
    <property type="project" value="InterPro"/>
</dbReference>
<proteinExistence type="predicted"/>
<name>W7DQX3_9LIST</name>
<dbReference type="AlphaFoldDB" id="W7DQX3"/>
<dbReference type="Gene3D" id="3.20.20.140">
    <property type="entry name" value="Metal-dependent hydrolases"/>
    <property type="match status" value="1"/>
</dbReference>
<dbReference type="SMART" id="SM00481">
    <property type="entry name" value="POLIIIAc"/>
    <property type="match status" value="1"/>
</dbReference>
<organism evidence="3 4">
    <name type="scientific">Listeria fleischmannii FSL S10-1203</name>
    <dbReference type="NCBI Taxonomy" id="1265822"/>
    <lineage>
        <taxon>Bacteria</taxon>
        <taxon>Bacillati</taxon>
        <taxon>Bacillota</taxon>
        <taxon>Bacilli</taxon>
        <taxon>Bacillales</taxon>
        <taxon>Listeriaceae</taxon>
        <taxon>Listeria</taxon>
    </lineage>
</organism>
<dbReference type="PANTHER" id="PTHR32294:SF5">
    <property type="entry name" value="DNA POLYMERASE III POLC-TYPE"/>
    <property type="match status" value="1"/>
</dbReference>
<dbReference type="InterPro" id="IPR004013">
    <property type="entry name" value="PHP_dom"/>
</dbReference>
<dbReference type="InterPro" id="IPR024754">
    <property type="entry name" value="DNA_PolC-like_N_II"/>
</dbReference>
<evidence type="ECO:0000313" key="4">
    <source>
        <dbReference type="Proteomes" id="UP000019241"/>
    </source>
</evidence>
<dbReference type="InterPro" id="IPR004805">
    <property type="entry name" value="DnaE2/DnaE/PolC"/>
</dbReference>
<sequence>MSATEQDKKERFQLLLEQVGLSDVTAYADYTNGTQIEKLIADKASKTWQFHLKTSQIFPQAFYQMLDTGMKRAFSEIAQTELKITATDARLDETLIQDYWNMIVEPIFKTSPMIGQVLMEQKPTLKEPHFLEIAVHNEMEQTKIAQSYGNQILDAYRDAGFPRLAFRMNILAQEETEAYKAFAKAKEEEDAMKAQEAVLVMQKRQESASNDVQAAALTGPFQIGYKIKDDEEVKRLGDIYDEERRITIQGYIFATEIRELRSGRSLLQFKITDYTSSMIIKMFSRDNDDAAMFQNLKKGMWVKVRGSVQNDTFVRDLIMMAQDINEIAPKVRQDKAEEKRVELHLHSNMSQMDATNSISDLAKQAADWGHKAIALTDHAGAQSFPEAYAAGKKNGIKMIYGIEAT</sequence>
<evidence type="ECO:0000313" key="3">
    <source>
        <dbReference type="EMBL" id="EUJ60905.1"/>
    </source>
</evidence>
<dbReference type="EC" id="2.7.7.7" evidence="3"/>
<evidence type="ECO:0000259" key="2">
    <source>
        <dbReference type="SMART" id="SM00481"/>
    </source>
</evidence>
<dbReference type="Pfam" id="PF01336">
    <property type="entry name" value="tRNA_anti-codon"/>
    <property type="match status" value="1"/>
</dbReference>
<dbReference type="GO" id="GO:0006260">
    <property type="term" value="P:DNA replication"/>
    <property type="evidence" value="ECO:0007669"/>
    <property type="project" value="InterPro"/>
</dbReference>
<dbReference type="InterPro" id="IPR012340">
    <property type="entry name" value="NA-bd_OB-fold"/>
</dbReference>
<dbReference type="SUPFAM" id="SSF89550">
    <property type="entry name" value="PHP domain-like"/>
    <property type="match status" value="1"/>
</dbReference>
<accession>W7DQX3</accession>
<comment type="caution">
    <text evidence="3">The sequence shown here is derived from an EMBL/GenBank/DDBJ whole genome shotgun (WGS) entry which is preliminary data.</text>
</comment>
<dbReference type="GO" id="GO:0003887">
    <property type="term" value="F:DNA-directed DNA polymerase activity"/>
    <property type="evidence" value="ECO:0007669"/>
    <property type="project" value="UniProtKB-EC"/>
</dbReference>
<keyword evidence="3" id="KW-0808">Transferase</keyword>
<dbReference type="Proteomes" id="UP000019241">
    <property type="component" value="Unassembled WGS sequence"/>
</dbReference>
<keyword evidence="3" id="KW-0548">Nucleotidyltransferase</keyword>
<dbReference type="InterPro" id="IPR003141">
    <property type="entry name" value="Pol/His_phosphatase_N"/>
</dbReference>
<dbReference type="SUPFAM" id="SSF50249">
    <property type="entry name" value="Nucleic acid-binding proteins"/>
    <property type="match status" value="1"/>
</dbReference>
<reference evidence="3 4" key="1">
    <citation type="submission" date="2012-12" db="EMBL/GenBank/DDBJ databases">
        <title>Novel taxa of Listeriaceae from agricultural environments in the United States.</title>
        <authorList>
            <person name="den Bakker H.C."/>
            <person name="Allred A."/>
            <person name="Warchocki S."/>
            <person name="Wright E.M."/>
            <person name="Burrell A."/>
            <person name="Nightingale K.K."/>
            <person name="Kephart D."/>
            <person name="Wiedmann M."/>
        </authorList>
    </citation>
    <scope>NUCLEOTIDE SEQUENCE [LARGE SCALE GENOMIC DNA]</scope>
    <source>
        <strain evidence="3 4">FSL S10-1203</strain>
    </source>
</reference>
<gene>
    <name evidence="3" type="primary">polC</name>
    <name evidence="3" type="ORF">MCOL2_04486</name>
</gene>
<dbReference type="Pfam" id="PF02811">
    <property type="entry name" value="PHP"/>
    <property type="match status" value="1"/>
</dbReference>
<dbReference type="InterPro" id="IPR016195">
    <property type="entry name" value="Pol/histidinol_Pase-like"/>
</dbReference>
<dbReference type="CDD" id="cd04484">
    <property type="entry name" value="polC_OBF"/>
    <property type="match status" value="1"/>
</dbReference>
<protein>
    <submittedName>
        <fullName evidence="3">DNA polymerase III PolC</fullName>
        <ecNumber evidence="3">2.7.7.7</ecNumber>
    </submittedName>
</protein>
<dbReference type="Pfam" id="PF11490">
    <property type="entry name" value="DNA_pol3_a_NII"/>
    <property type="match status" value="1"/>
</dbReference>
<feature type="domain" description="Polymerase/histidinol phosphatase N-terminal" evidence="2">
    <location>
        <begin position="341"/>
        <end position="405"/>
    </location>
</feature>
<dbReference type="GO" id="GO:0008408">
    <property type="term" value="F:3'-5' exonuclease activity"/>
    <property type="evidence" value="ECO:0007669"/>
    <property type="project" value="InterPro"/>
</dbReference>
<evidence type="ECO:0000256" key="1">
    <source>
        <dbReference type="ARBA" id="ARBA00025611"/>
    </source>
</evidence>
<dbReference type="PANTHER" id="PTHR32294">
    <property type="entry name" value="DNA POLYMERASE III SUBUNIT ALPHA"/>
    <property type="match status" value="1"/>
</dbReference>
<dbReference type="Gene3D" id="2.40.50.140">
    <property type="entry name" value="Nucleic acid-binding proteins"/>
    <property type="match status" value="1"/>
</dbReference>
<dbReference type="EMBL" id="AODM01000013">
    <property type="protein sequence ID" value="EUJ60905.1"/>
    <property type="molecule type" value="Genomic_DNA"/>
</dbReference>
<dbReference type="PATRIC" id="fig|1265822.4.peg.921"/>
<dbReference type="InterPro" id="IPR004365">
    <property type="entry name" value="NA-bd_OB_tRNA"/>
</dbReference>
<dbReference type="Pfam" id="PF14480">
    <property type="entry name" value="DNA_pol3_a_NI"/>
    <property type="match status" value="1"/>
</dbReference>
<dbReference type="InterPro" id="IPR028112">
    <property type="entry name" value="DNA_PolC-type_N_I"/>
</dbReference>
<comment type="function">
    <text evidence="1">DNA polymerase III is a complex, multichain enzyme responsible for most of the replicative synthesis in bacteria. This DNA polymerase also exhibits 3' to 5' exonuclease activity. The alpha chain is the DNA polymerase.</text>
</comment>